<name>A0A645AFA2_9ZZZZ</name>
<accession>A0A645AFA2</accession>
<gene>
    <name evidence="1" type="ORF">SDC9_97707</name>
</gene>
<sequence length="47" mass="5293">MGYKKESAEIAIILGKFYIDNGRDNEAAKYLNDGVKALNDLNILKDF</sequence>
<protein>
    <submittedName>
        <fullName evidence="1">Uncharacterized protein</fullName>
    </submittedName>
</protein>
<comment type="caution">
    <text evidence="1">The sequence shown here is derived from an EMBL/GenBank/DDBJ whole genome shotgun (WGS) entry which is preliminary data.</text>
</comment>
<organism evidence="1">
    <name type="scientific">bioreactor metagenome</name>
    <dbReference type="NCBI Taxonomy" id="1076179"/>
    <lineage>
        <taxon>unclassified sequences</taxon>
        <taxon>metagenomes</taxon>
        <taxon>ecological metagenomes</taxon>
    </lineage>
</organism>
<evidence type="ECO:0000313" key="1">
    <source>
        <dbReference type="EMBL" id="MPM50961.1"/>
    </source>
</evidence>
<dbReference type="EMBL" id="VSSQ01013200">
    <property type="protein sequence ID" value="MPM50961.1"/>
    <property type="molecule type" value="Genomic_DNA"/>
</dbReference>
<reference evidence="1" key="1">
    <citation type="submission" date="2019-08" db="EMBL/GenBank/DDBJ databases">
        <authorList>
            <person name="Kucharzyk K."/>
            <person name="Murdoch R.W."/>
            <person name="Higgins S."/>
            <person name="Loffler F."/>
        </authorList>
    </citation>
    <scope>NUCLEOTIDE SEQUENCE</scope>
</reference>
<proteinExistence type="predicted"/>
<dbReference type="AlphaFoldDB" id="A0A645AFA2"/>